<dbReference type="AlphaFoldDB" id="A0A6A4GDZ6"/>
<evidence type="ECO:0000313" key="1">
    <source>
        <dbReference type="EMBL" id="KAE9383782.1"/>
    </source>
</evidence>
<evidence type="ECO:0000313" key="2">
    <source>
        <dbReference type="Proteomes" id="UP000799118"/>
    </source>
</evidence>
<dbReference type="Proteomes" id="UP000799118">
    <property type="component" value="Unassembled WGS sequence"/>
</dbReference>
<reference evidence="1" key="1">
    <citation type="journal article" date="2019" name="Environ. Microbiol.">
        <title>Fungal ecological strategies reflected in gene transcription - a case study of two litter decomposers.</title>
        <authorList>
            <person name="Barbi F."/>
            <person name="Kohler A."/>
            <person name="Barry K."/>
            <person name="Baskaran P."/>
            <person name="Daum C."/>
            <person name="Fauchery L."/>
            <person name="Ihrmark K."/>
            <person name="Kuo A."/>
            <person name="LaButti K."/>
            <person name="Lipzen A."/>
            <person name="Morin E."/>
            <person name="Grigoriev I.V."/>
            <person name="Henrissat B."/>
            <person name="Lindahl B."/>
            <person name="Martin F."/>
        </authorList>
    </citation>
    <scope>NUCLEOTIDE SEQUENCE</scope>
    <source>
        <strain evidence="1">JB14</strain>
    </source>
</reference>
<keyword evidence="2" id="KW-1185">Reference proteome</keyword>
<dbReference type="EMBL" id="ML770330">
    <property type="protein sequence ID" value="KAE9383782.1"/>
    <property type="molecule type" value="Genomic_DNA"/>
</dbReference>
<proteinExistence type="predicted"/>
<sequence>MLGAPSNMNDTRAVVGRVAERGKPGILFTFGHAWLMLRRFLGVGSRGYTTYVVLSRYFGEYLLALGIQEEEWGYFLRPYRMTVFCLEIGVYILQTAFDMLTASRTAIDNFRRGRESTGWQGYMLSIPYSTYDLPRPRPLPAKSSPTFTRGVSLLIIRYKVPGFCIVQIDEFGLYYTIAWIKPASSETLGSKDDSLKDFRLLSYEFNDFGVMAEIGEILTSGCLE</sequence>
<organism evidence="1 2">
    <name type="scientific">Gymnopus androsaceus JB14</name>
    <dbReference type="NCBI Taxonomy" id="1447944"/>
    <lineage>
        <taxon>Eukaryota</taxon>
        <taxon>Fungi</taxon>
        <taxon>Dikarya</taxon>
        <taxon>Basidiomycota</taxon>
        <taxon>Agaricomycotina</taxon>
        <taxon>Agaricomycetes</taxon>
        <taxon>Agaricomycetidae</taxon>
        <taxon>Agaricales</taxon>
        <taxon>Marasmiineae</taxon>
        <taxon>Omphalotaceae</taxon>
        <taxon>Gymnopus</taxon>
    </lineage>
</organism>
<gene>
    <name evidence="1" type="ORF">BT96DRAFT_951051</name>
</gene>
<name>A0A6A4GDZ6_9AGAR</name>
<accession>A0A6A4GDZ6</accession>
<protein>
    <submittedName>
        <fullName evidence="1">Uncharacterized protein</fullName>
    </submittedName>
</protein>